<dbReference type="Gene3D" id="3.40.50.2000">
    <property type="entry name" value="Glycogen Phosphorylase B"/>
    <property type="match status" value="1"/>
</dbReference>
<evidence type="ECO:0000313" key="4">
    <source>
        <dbReference type="Proteomes" id="UP000051643"/>
    </source>
</evidence>
<dbReference type="PANTHER" id="PTHR12526">
    <property type="entry name" value="GLYCOSYLTRANSFERASE"/>
    <property type="match status" value="1"/>
</dbReference>
<sequence>MRNKKKVLIMASDQFGYSTTLLKYCQYSTSIFDITYLGWDYNLPKIELPAVKVKYVSREANLLKRNVSLLKAFHEEISLGYDLIFSTYVRGISLIKLLNPRSNFLMYIDTFGVMSNASKRFIYDAILKFEVSFFLNVAVISEGLAARLGRKNYKMLPLGGECFNTEIKSFEELELLYVGTLDNRNMIDCVKGFHKYLQKQQIEGKRTIFRIIGDGPNNELEEIQDYVKTNNLSENIKVLGYLPQNKLSPYFKSANVGVCYVPMFSYYDHQTPTKLFEYLISGLPVIATRTSENEKIIEPWSGVITEDNPDSFCEGLNRLEEQKSAFDSSRIRNAYNKHTWKSVVESHFIPLINTSID</sequence>
<dbReference type="PANTHER" id="PTHR12526:SF629">
    <property type="entry name" value="TEICHURONIC ACID BIOSYNTHESIS GLYCOSYLTRANSFERASE TUAH-RELATED"/>
    <property type="match status" value="1"/>
</dbReference>
<evidence type="ECO:0008006" key="5">
    <source>
        <dbReference type="Google" id="ProtNLM"/>
    </source>
</evidence>
<keyword evidence="4" id="KW-1185">Reference proteome</keyword>
<protein>
    <recommendedName>
        <fullName evidence="5">Glycosyl transferase family 1 domain-containing protein</fullName>
    </recommendedName>
</protein>
<dbReference type="RefSeq" id="WP_057481979.1">
    <property type="nucleotide sequence ID" value="NZ_BMWR01000001.1"/>
</dbReference>
<dbReference type="GO" id="GO:0016757">
    <property type="term" value="F:glycosyltransferase activity"/>
    <property type="evidence" value="ECO:0007669"/>
    <property type="project" value="UniProtKB-KW"/>
</dbReference>
<dbReference type="Proteomes" id="UP000051643">
    <property type="component" value="Unassembled WGS sequence"/>
</dbReference>
<dbReference type="OrthoDB" id="1099934at2"/>
<dbReference type="STRING" id="270918.APR42_05840"/>
<gene>
    <name evidence="3" type="ORF">APR42_05840</name>
</gene>
<name>A0A0Q9ZGV8_9FLAO</name>
<evidence type="ECO:0000256" key="2">
    <source>
        <dbReference type="ARBA" id="ARBA00022679"/>
    </source>
</evidence>
<dbReference type="SUPFAM" id="SSF53756">
    <property type="entry name" value="UDP-Glycosyltransferase/glycogen phosphorylase"/>
    <property type="match status" value="1"/>
</dbReference>
<comment type="caution">
    <text evidence="3">The sequence shown here is derived from an EMBL/GenBank/DDBJ whole genome shotgun (WGS) entry which is preliminary data.</text>
</comment>
<accession>A0A0Q9ZGV8</accession>
<keyword evidence="2" id="KW-0808">Transferase</keyword>
<reference evidence="3" key="1">
    <citation type="submission" date="2015-10" db="EMBL/GenBank/DDBJ databases">
        <title>Draft genome sequence of Salegentibacter mishustinae KCTC 12263.</title>
        <authorList>
            <person name="Lin W."/>
            <person name="Zheng Q."/>
        </authorList>
    </citation>
    <scope>NUCLEOTIDE SEQUENCE [LARGE SCALE GENOMIC DNA]</scope>
    <source>
        <strain evidence="3">KCTC 12263</strain>
    </source>
</reference>
<keyword evidence="1" id="KW-0328">Glycosyltransferase</keyword>
<evidence type="ECO:0000256" key="1">
    <source>
        <dbReference type="ARBA" id="ARBA00022676"/>
    </source>
</evidence>
<dbReference type="EMBL" id="LKTP01000023">
    <property type="protein sequence ID" value="KRG28308.1"/>
    <property type="molecule type" value="Genomic_DNA"/>
</dbReference>
<organism evidence="3 4">
    <name type="scientific">Salegentibacter mishustinae</name>
    <dbReference type="NCBI Taxonomy" id="270918"/>
    <lineage>
        <taxon>Bacteria</taxon>
        <taxon>Pseudomonadati</taxon>
        <taxon>Bacteroidota</taxon>
        <taxon>Flavobacteriia</taxon>
        <taxon>Flavobacteriales</taxon>
        <taxon>Flavobacteriaceae</taxon>
        <taxon>Salegentibacter</taxon>
    </lineage>
</organism>
<dbReference type="AlphaFoldDB" id="A0A0Q9ZGV8"/>
<evidence type="ECO:0000313" key="3">
    <source>
        <dbReference type="EMBL" id="KRG28308.1"/>
    </source>
</evidence>
<dbReference type="Pfam" id="PF13692">
    <property type="entry name" value="Glyco_trans_1_4"/>
    <property type="match status" value="1"/>
</dbReference>
<proteinExistence type="predicted"/>